<gene>
    <name evidence="1" type="ORF">HH682_10710</name>
</gene>
<dbReference type="Proteomes" id="UP000790096">
    <property type="component" value="Unassembled WGS sequence"/>
</dbReference>
<dbReference type="RefSeq" id="WP_214237547.1">
    <property type="nucleotide sequence ID" value="NZ_JABBFR010000013.1"/>
</dbReference>
<evidence type="ECO:0000313" key="2">
    <source>
        <dbReference type="Proteomes" id="UP000790096"/>
    </source>
</evidence>
<protein>
    <submittedName>
        <fullName evidence="1">Structural protein</fullName>
    </submittedName>
</protein>
<proteinExistence type="predicted"/>
<dbReference type="EMBL" id="JABBFR010000013">
    <property type="protein sequence ID" value="MBT0724889.1"/>
    <property type="molecule type" value="Genomic_DNA"/>
</dbReference>
<keyword evidence="2" id="KW-1185">Reference proteome</keyword>
<reference evidence="1 2" key="1">
    <citation type="submission" date="2020-04" db="EMBL/GenBank/DDBJ databases">
        <title>Genome sequencing of Rosenbergiella species.</title>
        <authorList>
            <person name="Alvarez-Perez S."/>
            <person name="Lievens B."/>
        </authorList>
    </citation>
    <scope>NUCLEOTIDE SEQUENCE [LARGE SCALE GENOMIC DNA]</scope>
    <source>
        <strain evidence="1 2">S61</strain>
    </source>
</reference>
<organism evidence="1 2">
    <name type="scientific">Rosenbergiella gaditana</name>
    <dbReference type="NCBI Taxonomy" id="2726987"/>
    <lineage>
        <taxon>Bacteria</taxon>
        <taxon>Pseudomonadati</taxon>
        <taxon>Pseudomonadota</taxon>
        <taxon>Gammaproteobacteria</taxon>
        <taxon>Enterobacterales</taxon>
        <taxon>Erwiniaceae</taxon>
        <taxon>Rosenbergiella</taxon>
    </lineage>
</organism>
<accession>A0ABS5SXW5</accession>
<evidence type="ECO:0000313" key="1">
    <source>
        <dbReference type="EMBL" id="MBT0724889.1"/>
    </source>
</evidence>
<sequence length="136" mass="15614">MSYLSRGIRNHNPGNIRWGDNWHGLVPVAERTDTSFCQFVCAAYGIRAIIIILNKYQSKHGLKTIYEIINRWAPAIENDVDKYADYVAKRLGIAVDSEIELSHKSIMVEIIKAIIFFENGCQPYNDEVYKESFELA</sequence>
<comment type="caution">
    <text evidence="1">The sequence shown here is derived from an EMBL/GenBank/DDBJ whole genome shotgun (WGS) entry which is preliminary data.</text>
</comment>
<name>A0ABS5SXW5_9GAMM</name>